<keyword evidence="3" id="KW-1185">Reference proteome</keyword>
<evidence type="ECO:0000313" key="3">
    <source>
        <dbReference type="Proteomes" id="UP001161247"/>
    </source>
</evidence>
<gene>
    <name evidence="2" type="ORF">OLC1_LOCUS7531</name>
</gene>
<dbReference type="PANTHER" id="PTHR34196:SF4">
    <property type="entry name" value="OS06G0208200 PROTEIN"/>
    <property type="match status" value="1"/>
</dbReference>
<dbReference type="Proteomes" id="UP001161247">
    <property type="component" value="Chromosome 2"/>
</dbReference>
<organism evidence="2 3">
    <name type="scientific">Oldenlandia corymbosa var. corymbosa</name>
    <dbReference type="NCBI Taxonomy" id="529605"/>
    <lineage>
        <taxon>Eukaryota</taxon>
        <taxon>Viridiplantae</taxon>
        <taxon>Streptophyta</taxon>
        <taxon>Embryophyta</taxon>
        <taxon>Tracheophyta</taxon>
        <taxon>Spermatophyta</taxon>
        <taxon>Magnoliopsida</taxon>
        <taxon>eudicotyledons</taxon>
        <taxon>Gunneridae</taxon>
        <taxon>Pentapetalae</taxon>
        <taxon>asterids</taxon>
        <taxon>lamiids</taxon>
        <taxon>Gentianales</taxon>
        <taxon>Rubiaceae</taxon>
        <taxon>Rubioideae</taxon>
        <taxon>Spermacoceae</taxon>
        <taxon>Hedyotis-Oldenlandia complex</taxon>
        <taxon>Oldenlandia</taxon>
    </lineage>
</organism>
<evidence type="ECO:0000256" key="1">
    <source>
        <dbReference type="SAM" id="MobiDB-lite"/>
    </source>
</evidence>
<reference evidence="2" key="1">
    <citation type="submission" date="2023-03" db="EMBL/GenBank/DDBJ databases">
        <authorList>
            <person name="Julca I."/>
        </authorList>
    </citation>
    <scope>NUCLEOTIDE SEQUENCE</scope>
</reference>
<feature type="region of interest" description="Disordered" evidence="1">
    <location>
        <begin position="1"/>
        <end position="48"/>
    </location>
</feature>
<name>A0AAV1CN92_OLDCO</name>
<dbReference type="AlphaFoldDB" id="A0AAV1CN92"/>
<feature type="compositionally biased region" description="Polar residues" evidence="1">
    <location>
        <begin position="33"/>
        <end position="48"/>
    </location>
</feature>
<evidence type="ECO:0000313" key="2">
    <source>
        <dbReference type="EMBL" id="CAI9096892.1"/>
    </source>
</evidence>
<feature type="region of interest" description="Disordered" evidence="1">
    <location>
        <begin position="70"/>
        <end position="99"/>
    </location>
</feature>
<accession>A0AAV1CN92</accession>
<feature type="compositionally biased region" description="Basic residues" evidence="1">
    <location>
        <begin position="72"/>
        <end position="81"/>
    </location>
</feature>
<dbReference type="PANTHER" id="PTHR34196">
    <property type="entry name" value="OS02G0697700 PROTEIN"/>
    <property type="match status" value="1"/>
</dbReference>
<proteinExistence type="predicted"/>
<protein>
    <submittedName>
        <fullName evidence="2">OLC1v1033138C1</fullName>
    </submittedName>
</protein>
<dbReference type="EMBL" id="OX459119">
    <property type="protein sequence ID" value="CAI9096892.1"/>
    <property type="molecule type" value="Genomic_DNA"/>
</dbReference>
<sequence>MVMNVDQFWRLEHPTEPPDEDQPIKCPIPPGTSPSKDNAAKTQESSCENFRRKAKLLEVIDRTEMVVMGRERPRRAVRRRYPRENTPPAGNPLQQANHCRGTQLFQNLDHSI</sequence>